<evidence type="ECO:0000313" key="2">
    <source>
        <dbReference type="EMBL" id="RWR27123.1"/>
    </source>
</evidence>
<reference evidence="2 3" key="2">
    <citation type="submission" date="2019-01" db="EMBL/GenBank/DDBJ databases">
        <authorList>
            <person name="Li Y."/>
        </authorList>
    </citation>
    <scope>NUCLEOTIDE SEQUENCE [LARGE SCALE GENOMIC DNA]</scope>
    <source>
        <strain evidence="2 3">D19-10-3-21</strain>
    </source>
</reference>
<dbReference type="AlphaFoldDB" id="A0A443K350"/>
<accession>A0A443K350</accession>
<dbReference type="RefSeq" id="WP_128238371.1">
    <property type="nucleotide sequence ID" value="NZ_SAUX01000024.1"/>
</dbReference>
<feature type="compositionally biased region" description="Polar residues" evidence="1">
    <location>
        <begin position="99"/>
        <end position="108"/>
    </location>
</feature>
<organism evidence="2 3">
    <name type="scientific">Paenirhodobacter populi</name>
    <dbReference type="NCBI Taxonomy" id="2306993"/>
    <lineage>
        <taxon>Bacteria</taxon>
        <taxon>Pseudomonadati</taxon>
        <taxon>Pseudomonadota</taxon>
        <taxon>Alphaproteobacteria</taxon>
        <taxon>Rhodobacterales</taxon>
        <taxon>Rhodobacter group</taxon>
        <taxon>Paenirhodobacter</taxon>
    </lineage>
</organism>
<reference evidence="2 3" key="1">
    <citation type="submission" date="2019-01" db="EMBL/GenBank/DDBJ databases">
        <title>Sinorhodobacter populi sp. nov. isolated from the symptomatic bark tissue of Populus euramericana canker.</title>
        <authorList>
            <person name="Xu G."/>
        </authorList>
    </citation>
    <scope>NUCLEOTIDE SEQUENCE [LARGE SCALE GENOMIC DNA]</scope>
    <source>
        <strain evidence="2 3">D19-10-3-21</strain>
    </source>
</reference>
<dbReference type="InterPro" id="IPR006311">
    <property type="entry name" value="TAT_signal"/>
</dbReference>
<dbReference type="EMBL" id="SAUX01000024">
    <property type="protein sequence ID" value="RWR27123.1"/>
    <property type="molecule type" value="Genomic_DNA"/>
</dbReference>
<dbReference type="InterPro" id="IPR019546">
    <property type="entry name" value="TAT_signal_bac_arc"/>
</dbReference>
<dbReference type="Proteomes" id="UP000285295">
    <property type="component" value="Unassembled WGS sequence"/>
</dbReference>
<gene>
    <name evidence="2" type="ORF">D2T31_17740</name>
</gene>
<dbReference type="OrthoDB" id="596345at2"/>
<name>A0A443K350_9RHOB</name>
<proteinExistence type="predicted"/>
<evidence type="ECO:0000256" key="1">
    <source>
        <dbReference type="SAM" id="MobiDB-lite"/>
    </source>
</evidence>
<sequence>MSNNQPTRREFLQRVGIGAAAMTVPTVIWSPAHAAEPHFKIYLTIFNNQQTRMIWTDLIGKNIAELGVEVVTSYVPRQKSSAAARMKPAPSIPRAASTCIRSGSTTAP</sequence>
<comment type="caution">
    <text evidence="2">The sequence shown here is derived from an EMBL/GenBank/DDBJ whole genome shotgun (WGS) entry which is preliminary data.</text>
</comment>
<dbReference type="PROSITE" id="PS51318">
    <property type="entry name" value="TAT"/>
    <property type="match status" value="1"/>
</dbReference>
<evidence type="ECO:0000313" key="3">
    <source>
        <dbReference type="Proteomes" id="UP000285295"/>
    </source>
</evidence>
<feature type="region of interest" description="Disordered" evidence="1">
    <location>
        <begin position="80"/>
        <end position="108"/>
    </location>
</feature>
<protein>
    <submittedName>
        <fullName evidence="2">Twin-arginine translocation signal domain-containing protein</fullName>
    </submittedName>
</protein>
<dbReference type="NCBIfam" id="TIGR01409">
    <property type="entry name" value="TAT_signal_seq"/>
    <property type="match status" value="1"/>
</dbReference>